<organism evidence="1 2">
    <name type="scientific">Malus baccata</name>
    <name type="common">Siberian crab apple</name>
    <name type="synonym">Pyrus baccata</name>
    <dbReference type="NCBI Taxonomy" id="106549"/>
    <lineage>
        <taxon>Eukaryota</taxon>
        <taxon>Viridiplantae</taxon>
        <taxon>Streptophyta</taxon>
        <taxon>Embryophyta</taxon>
        <taxon>Tracheophyta</taxon>
        <taxon>Spermatophyta</taxon>
        <taxon>Magnoliopsida</taxon>
        <taxon>eudicotyledons</taxon>
        <taxon>Gunneridae</taxon>
        <taxon>Pentapetalae</taxon>
        <taxon>rosids</taxon>
        <taxon>fabids</taxon>
        <taxon>Rosales</taxon>
        <taxon>Rosaceae</taxon>
        <taxon>Amygdaloideae</taxon>
        <taxon>Maleae</taxon>
        <taxon>Malus</taxon>
    </lineage>
</organism>
<reference evidence="1 2" key="1">
    <citation type="journal article" date="2019" name="G3 (Bethesda)">
        <title>Sequencing of a Wild Apple (Malus baccata) Genome Unravels the Differences Between Cultivated and Wild Apple Species Regarding Disease Resistance and Cold Tolerance.</title>
        <authorList>
            <person name="Chen X."/>
        </authorList>
    </citation>
    <scope>NUCLEOTIDE SEQUENCE [LARGE SCALE GENOMIC DNA]</scope>
    <source>
        <strain evidence="2">cv. Shandingzi</strain>
        <tissue evidence="1">Leaves</tissue>
    </source>
</reference>
<gene>
    <name evidence="1" type="ORF">C1H46_001308</name>
</gene>
<name>A0A540NQB2_MALBA</name>
<protein>
    <submittedName>
        <fullName evidence="1">Uncharacterized protein</fullName>
    </submittedName>
</protein>
<dbReference type="AlphaFoldDB" id="A0A540NQB2"/>
<evidence type="ECO:0000313" key="2">
    <source>
        <dbReference type="Proteomes" id="UP000315295"/>
    </source>
</evidence>
<comment type="caution">
    <text evidence="1">The sequence shown here is derived from an EMBL/GenBank/DDBJ whole genome shotgun (WGS) entry which is preliminary data.</text>
</comment>
<evidence type="ECO:0000313" key="1">
    <source>
        <dbReference type="EMBL" id="TQE13224.1"/>
    </source>
</evidence>
<dbReference type="Proteomes" id="UP000315295">
    <property type="component" value="Unassembled WGS sequence"/>
</dbReference>
<keyword evidence="2" id="KW-1185">Reference proteome</keyword>
<proteinExistence type="predicted"/>
<dbReference type="EMBL" id="VIEB01000013">
    <property type="protein sequence ID" value="TQE13224.1"/>
    <property type="molecule type" value="Genomic_DNA"/>
</dbReference>
<accession>A0A540NQB2</accession>
<sequence>MGLIALRTESDWGRTQVPERRDSGPMWRQVLSERLLFSASCFSSFSLHGFKDLLKVYKETRNGVLSFTEVQKKGKLMIPCYWSEITSS</sequence>